<keyword evidence="1" id="KW-0812">Transmembrane</keyword>
<dbReference type="GO" id="GO:0008757">
    <property type="term" value="F:S-adenosylmethionine-dependent methyltransferase activity"/>
    <property type="evidence" value="ECO:0007669"/>
    <property type="project" value="InterPro"/>
</dbReference>
<dbReference type="AlphaFoldDB" id="A0A1X0Y552"/>
<evidence type="ECO:0000256" key="1">
    <source>
        <dbReference type="SAM" id="Phobius"/>
    </source>
</evidence>
<feature type="transmembrane region" description="Helical" evidence="1">
    <location>
        <begin position="20"/>
        <end position="38"/>
    </location>
</feature>
<organism evidence="3 4">
    <name type="scientific">Mycobacterium simiae</name>
    <name type="common">Mycobacterium habana</name>
    <dbReference type="NCBI Taxonomy" id="1784"/>
    <lineage>
        <taxon>Bacteria</taxon>
        <taxon>Bacillati</taxon>
        <taxon>Actinomycetota</taxon>
        <taxon>Actinomycetes</taxon>
        <taxon>Mycobacteriales</taxon>
        <taxon>Mycobacteriaceae</taxon>
        <taxon>Mycobacterium</taxon>
        <taxon>Mycobacterium simiae complex</taxon>
    </lineage>
</organism>
<sequence length="241" mass="26495">MRSEVAGMEVGFTGRYGIEAPYWPAGYGLASALLLPLARWLSRWWLAAAAAFFGQAVLYLHTTLRGKHLVWRRELDRLELAGDEHLLDVGCGSGAVLIAAARRLPRGAAVGVDLWRSIDQSGNDPARTWANARICGVADRIRLHTADMTELPFPNASFDVVTSALAVHNIPDARRREQALAEMARVLKPGGQLVLVDIMHTNHYAKVLRDVITNLECRGLGVSYWYGGPWVSARALTGTRK</sequence>
<evidence type="ECO:0000259" key="2">
    <source>
        <dbReference type="Pfam" id="PF08241"/>
    </source>
</evidence>
<dbReference type="EMBL" id="MZZM01000018">
    <property type="protein sequence ID" value="ORJ60174.1"/>
    <property type="molecule type" value="Genomic_DNA"/>
</dbReference>
<comment type="caution">
    <text evidence="3">The sequence shown here is derived from an EMBL/GenBank/DDBJ whole genome shotgun (WGS) entry which is preliminary data.</text>
</comment>
<feature type="transmembrane region" description="Helical" evidence="1">
    <location>
        <begin position="44"/>
        <end position="64"/>
    </location>
</feature>
<dbReference type="Proteomes" id="UP000193040">
    <property type="component" value="Unassembled WGS sequence"/>
</dbReference>
<dbReference type="SUPFAM" id="SSF53335">
    <property type="entry name" value="S-adenosyl-L-methionine-dependent methyltransferases"/>
    <property type="match status" value="1"/>
</dbReference>
<keyword evidence="1" id="KW-1133">Transmembrane helix</keyword>
<dbReference type="InterPro" id="IPR013216">
    <property type="entry name" value="Methyltransf_11"/>
</dbReference>
<dbReference type="Pfam" id="PF08241">
    <property type="entry name" value="Methyltransf_11"/>
    <property type="match status" value="1"/>
</dbReference>
<protein>
    <recommendedName>
        <fullName evidence="2">Methyltransferase type 11 domain-containing protein</fullName>
    </recommendedName>
</protein>
<accession>A0A1X0Y552</accession>
<evidence type="ECO:0000313" key="3">
    <source>
        <dbReference type="EMBL" id="ORJ60174.1"/>
    </source>
</evidence>
<proteinExistence type="predicted"/>
<keyword evidence="1" id="KW-0472">Membrane</keyword>
<evidence type="ECO:0000313" key="4">
    <source>
        <dbReference type="Proteomes" id="UP000193040"/>
    </source>
</evidence>
<keyword evidence="4" id="KW-1185">Reference proteome</keyword>
<dbReference type="PANTHER" id="PTHR45277:SF1">
    <property type="entry name" value="EXPRESSED PROTEIN"/>
    <property type="match status" value="1"/>
</dbReference>
<feature type="domain" description="Methyltransferase type 11" evidence="2">
    <location>
        <begin position="87"/>
        <end position="195"/>
    </location>
</feature>
<dbReference type="PANTHER" id="PTHR45277">
    <property type="entry name" value="EXPRESSED PROTEIN"/>
    <property type="match status" value="1"/>
</dbReference>
<dbReference type="STRING" id="1784.VC42_15450"/>
<dbReference type="CDD" id="cd02440">
    <property type="entry name" value="AdoMet_MTases"/>
    <property type="match status" value="1"/>
</dbReference>
<dbReference type="Gene3D" id="3.40.50.150">
    <property type="entry name" value="Vaccinia Virus protein VP39"/>
    <property type="match status" value="1"/>
</dbReference>
<gene>
    <name evidence="3" type="ORF">B5M45_14945</name>
</gene>
<dbReference type="InterPro" id="IPR029063">
    <property type="entry name" value="SAM-dependent_MTases_sf"/>
</dbReference>
<name>A0A1X0Y552_MYCSI</name>
<reference evidence="3 4" key="1">
    <citation type="submission" date="2017-03" db="EMBL/GenBank/DDBJ databases">
        <title>Genomic insights into Mycobacterium simiae human colonization.</title>
        <authorList>
            <person name="Steffani J.L."/>
            <person name="Brunck M.E."/>
            <person name="Cruz E."/>
            <person name="Montiel R."/>
            <person name="Barona F."/>
        </authorList>
    </citation>
    <scope>NUCLEOTIDE SEQUENCE [LARGE SCALE GENOMIC DNA]</scope>
    <source>
        <strain evidence="3 4">MsiGto</strain>
    </source>
</reference>